<accession>A0A495VTM9</accession>
<feature type="region of interest" description="Disordered" evidence="1">
    <location>
        <begin position="31"/>
        <end position="84"/>
    </location>
</feature>
<name>A0A495VTM9_9PSEU</name>
<dbReference type="EMBL" id="RBXO01000001">
    <property type="protein sequence ID" value="RKT52692.1"/>
    <property type="molecule type" value="Genomic_DNA"/>
</dbReference>
<dbReference type="Proteomes" id="UP000282084">
    <property type="component" value="Unassembled WGS sequence"/>
</dbReference>
<keyword evidence="4" id="KW-1185">Reference proteome</keyword>
<dbReference type="AlphaFoldDB" id="A0A495VTM9"/>
<organism evidence="3 4">
    <name type="scientific">Saccharothrix australiensis</name>
    <dbReference type="NCBI Taxonomy" id="2072"/>
    <lineage>
        <taxon>Bacteria</taxon>
        <taxon>Bacillati</taxon>
        <taxon>Actinomycetota</taxon>
        <taxon>Actinomycetes</taxon>
        <taxon>Pseudonocardiales</taxon>
        <taxon>Pseudonocardiaceae</taxon>
        <taxon>Saccharothrix</taxon>
    </lineage>
</organism>
<sequence>MVDRFSASASGGAPDSAGACRCGTLVAVNRTSQDGREAAPSSGARPAAPPDDDRYRRGARRTGAEPLAASWEPVGRPRRKRGRGVRGLVSDYGWRIYAVPVLLVLTALVALDTATPARRDPESGGVAAQSPAPVPSGPPVASETPPAKANLVDIPTAVLPDGPKYTEHGLGMWEVVPGTTAQVGQGRVFKYAIAIEGGIDPAEFGGDRDSFARTVDGFLADPRSWIGTGQVAMQRVDGTTPVDFTVSLTSTETTHKLCGFQIQYESSCWHQATKRVIINVARWVRGAKAFSNDLSSYRAYAINHEVGHALDNRHEGCAESGRPAPVMMQQTFGVSNDYVAQLNEVDASNRGVVPADGKVCTANAFPVAPR</sequence>
<evidence type="ECO:0000313" key="3">
    <source>
        <dbReference type="EMBL" id="RKT52692.1"/>
    </source>
</evidence>
<evidence type="ECO:0000259" key="2">
    <source>
        <dbReference type="Pfam" id="PF11350"/>
    </source>
</evidence>
<reference evidence="3 4" key="1">
    <citation type="submission" date="2018-10" db="EMBL/GenBank/DDBJ databases">
        <title>Sequencing the genomes of 1000 actinobacteria strains.</title>
        <authorList>
            <person name="Klenk H.-P."/>
        </authorList>
    </citation>
    <scope>NUCLEOTIDE SEQUENCE [LARGE SCALE GENOMIC DNA]</scope>
    <source>
        <strain evidence="3 4">DSM 43800</strain>
    </source>
</reference>
<proteinExistence type="predicted"/>
<dbReference type="SUPFAM" id="SSF55486">
    <property type="entry name" value="Metalloproteases ('zincins'), catalytic domain"/>
    <property type="match status" value="1"/>
</dbReference>
<feature type="domain" description="DUF3152" evidence="2">
    <location>
        <begin position="159"/>
        <end position="366"/>
    </location>
</feature>
<dbReference type="Pfam" id="PF11350">
    <property type="entry name" value="DUF3152"/>
    <property type="match status" value="1"/>
</dbReference>
<evidence type="ECO:0000313" key="4">
    <source>
        <dbReference type="Proteomes" id="UP000282084"/>
    </source>
</evidence>
<protein>
    <submittedName>
        <fullName evidence="3">Uncharacterized protein DUF3152</fullName>
    </submittedName>
</protein>
<evidence type="ECO:0000256" key="1">
    <source>
        <dbReference type="SAM" id="MobiDB-lite"/>
    </source>
</evidence>
<comment type="caution">
    <text evidence="3">The sequence shown here is derived from an EMBL/GenBank/DDBJ whole genome shotgun (WGS) entry which is preliminary data.</text>
</comment>
<feature type="region of interest" description="Disordered" evidence="1">
    <location>
        <begin position="116"/>
        <end position="147"/>
    </location>
</feature>
<gene>
    <name evidence="3" type="ORF">C8E97_1215</name>
</gene>
<dbReference type="InterPro" id="IPR022603">
    <property type="entry name" value="DUF3152"/>
</dbReference>